<dbReference type="Proteomes" id="UP000683575">
    <property type="component" value="Chromosome"/>
</dbReference>
<name>A0A975SW39_9ACTN</name>
<proteinExistence type="inferred from homology"/>
<evidence type="ECO:0000256" key="4">
    <source>
        <dbReference type="ARBA" id="ARBA00022833"/>
    </source>
</evidence>
<keyword evidence="3 6" id="KW-0378">Hydrolase</keyword>
<dbReference type="GO" id="GO:0046872">
    <property type="term" value="F:metal ion binding"/>
    <property type="evidence" value="ECO:0007669"/>
    <property type="project" value="UniProtKB-KW"/>
</dbReference>
<dbReference type="GO" id="GO:0006508">
    <property type="term" value="P:proteolysis"/>
    <property type="evidence" value="ECO:0007669"/>
    <property type="project" value="UniProtKB-KW"/>
</dbReference>
<organism evidence="10 11">
    <name type="scientific">Nocardioides panacis</name>
    <dbReference type="NCBI Taxonomy" id="2849501"/>
    <lineage>
        <taxon>Bacteria</taxon>
        <taxon>Bacillati</taxon>
        <taxon>Actinomycetota</taxon>
        <taxon>Actinomycetes</taxon>
        <taxon>Propionibacteriales</taxon>
        <taxon>Nocardioidaceae</taxon>
        <taxon>Nocardioides</taxon>
    </lineage>
</organism>
<keyword evidence="1 6" id="KW-0645">Protease</keyword>
<dbReference type="Pfam" id="PF16491">
    <property type="entry name" value="Peptidase_M48_N"/>
    <property type="match status" value="1"/>
</dbReference>
<feature type="transmembrane region" description="Helical" evidence="7">
    <location>
        <begin position="180"/>
        <end position="202"/>
    </location>
</feature>
<dbReference type="Pfam" id="PF01435">
    <property type="entry name" value="Peptidase_M48"/>
    <property type="match status" value="1"/>
</dbReference>
<gene>
    <name evidence="10" type="ORF">KRR39_12170</name>
</gene>
<feature type="transmembrane region" description="Helical" evidence="7">
    <location>
        <begin position="104"/>
        <end position="122"/>
    </location>
</feature>
<accession>A0A975SW39</accession>
<keyword evidence="7" id="KW-0812">Transmembrane</keyword>
<evidence type="ECO:0000256" key="7">
    <source>
        <dbReference type="SAM" id="Phobius"/>
    </source>
</evidence>
<feature type="domain" description="Peptidase M48" evidence="8">
    <location>
        <begin position="217"/>
        <end position="411"/>
    </location>
</feature>
<dbReference type="RefSeq" id="WP_216937242.1">
    <property type="nucleotide sequence ID" value="NZ_CP077062.1"/>
</dbReference>
<evidence type="ECO:0000256" key="3">
    <source>
        <dbReference type="ARBA" id="ARBA00022801"/>
    </source>
</evidence>
<comment type="cofactor">
    <cofactor evidence="6">
        <name>Zn(2+)</name>
        <dbReference type="ChEBI" id="CHEBI:29105"/>
    </cofactor>
    <text evidence="6">Binds 1 zinc ion per subunit.</text>
</comment>
<dbReference type="InterPro" id="IPR032456">
    <property type="entry name" value="Peptidase_M48_N"/>
</dbReference>
<evidence type="ECO:0000259" key="9">
    <source>
        <dbReference type="Pfam" id="PF16491"/>
    </source>
</evidence>
<keyword evidence="7" id="KW-0472">Membrane</keyword>
<comment type="similarity">
    <text evidence="6">Belongs to the peptidase M48 family.</text>
</comment>
<reference evidence="10" key="1">
    <citation type="submission" date="2021-06" db="EMBL/GenBank/DDBJ databases">
        <title>Complete genome sequence of Nocardioides sp. G188.</title>
        <authorList>
            <person name="Im W.-T."/>
        </authorList>
    </citation>
    <scope>NUCLEOTIDE SEQUENCE</scope>
    <source>
        <strain evidence="10">G188</strain>
    </source>
</reference>
<dbReference type="GO" id="GO:0004222">
    <property type="term" value="F:metalloendopeptidase activity"/>
    <property type="evidence" value="ECO:0007669"/>
    <property type="project" value="InterPro"/>
</dbReference>
<feature type="transmembrane region" description="Helical" evidence="7">
    <location>
        <begin position="12"/>
        <end position="33"/>
    </location>
</feature>
<dbReference type="EMBL" id="CP077062">
    <property type="protein sequence ID" value="QWZ06369.1"/>
    <property type="molecule type" value="Genomic_DNA"/>
</dbReference>
<dbReference type="AlphaFoldDB" id="A0A975SW39"/>
<feature type="domain" description="CAAX prenyl protease 1 N-terminal" evidence="9">
    <location>
        <begin position="44"/>
        <end position="209"/>
    </location>
</feature>
<protein>
    <submittedName>
        <fullName evidence="10">M48 family metalloprotease</fullName>
        <ecNumber evidence="10">3.4.24.-</ecNumber>
    </submittedName>
</protein>
<sequence length="423" mass="45683">MTAPGRAELARRPAVLTVVVSFALVAVLALWLVPWDWVPGGHLVPARASTLFTPEQIARAERYSWLRRGFGWPAYFLSLAVLAWLALSARGTGLVRRVTSARRWWLGVPLGVLVVLLAQRLVTVPFAAASHEVDLRYGLSRQGWGGWALDQLRSFGVSVVTTALVVLLLVAVARRSPRWWFAWAGAAALVLGFAGSFLYPVVVEPVFNRFTPMQAGPFKSSILRLADREGVHVDDVLVADASRRTTTLNAYVSGLGSTRRVVVYDNLLSGLTPAEARVVIAHELGHAQHQDVLLGTLLASVGSVGAVALLALVLDDRRVRRRGRVSGAGDPAVVALVLLLAGLGSFAVSPLQNTVSRAIEARADRTSLEVTHADRTFVQMQRRLALTSLADTTPPALSQLWWGSHPTVLQRAGLPRSLREAGG</sequence>
<dbReference type="EC" id="3.4.24.-" evidence="10"/>
<dbReference type="KEGG" id="nps:KRR39_12170"/>
<evidence type="ECO:0000256" key="2">
    <source>
        <dbReference type="ARBA" id="ARBA00022723"/>
    </source>
</evidence>
<dbReference type="PANTHER" id="PTHR10120">
    <property type="entry name" value="CAAX PRENYL PROTEASE 1"/>
    <property type="match status" value="1"/>
</dbReference>
<keyword evidence="2" id="KW-0479">Metal-binding</keyword>
<feature type="transmembrane region" description="Helical" evidence="7">
    <location>
        <begin position="292"/>
        <end position="313"/>
    </location>
</feature>
<evidence type="ECO:0000256" key="5">
    <source>
        <dbReference type="ARBA" id="ARBA00023049"/>
    </source>
</evidence>
<feature type="transmembrane region" description="Helical" evidence="7">
    <location>
        <begin position="154"/>
        <end position="173"/>
    </location>
</feature>
<feature type="transmembrane region" description="Helical" evidence="7">
    <location>
        <begin position="325"/>
        <end position="348"/>
    </location>
</feature>
<evidence type="ECO:0000313" key="11">
    <source>
        <dbReference type="Proteomes" id="UP000683575"/>
    </source>
</evidence>
<evidence type="ECO:0000256" key="6">
    <source>
        <dbReference type="RuleBase" id="RU003983"/>
    </source>
</evidence>
<keyword evidence="4 6" id="KW-0862">Zinc</keyword>
<evidence type="ECO:0000313" key="10">
    <source>
        <dbReference type="EMBL" id="QWZ06369.1"/>
    </source>
</evidence>
<keyword evidence="11" id="KW-1185">Reference proteome</keyword>
<evidence type="ECO:0000259" key="8">
    <source>
        <dbReference type="Pfam" id="PF01435"/>
    </source>
</evidence>
<dbReference type="InterPro" id="IPR001915">
    <property type="entry name" value="Peptidase_M48"/>
</dbReference>
<keyword evidence="5 6" id="KW-0482">Metalloprotease</keyword>
<keyword evidence="7" id="KW-1133">Transmembrane helix</keyword>
<evidence type="ECO:0000256" key="1">
    <source>
        <dbReference type="ARBA" id="ARBA00022670"/>
    </source>
</evidence>
<feature type="transmembrane region" description="Helical" evidence="7">
    <location>
        <begin position="72"/>
        <end position="92"/>
    </location>
</feature>